<dbReference type="Pfam" id="PF13202">
    <property type="entry name" value="EF-hand_5"/>
    <property type="match status" value="3"/>
</dbReference>
<evidence type="ECO:0000259" key="2">
    <source>
        <dbReference type="Pfam" id="PF13202"/>
    </source>
</evidence>
<keyword evidence="4" id="KW-1185">Reference proteome</keyword>
<proteinExistence type="predicted"/>
<feature type="signal peptide" evidence="1">
    <location>
        <begin position="1"/>
        <end position="22"/>
    </location>
</feature>
<reference evidence="3 4" key="1">
    <citation type="submission" date="2020-11" db="EMBL/GenBank/DDBJ databases">
        <title>Draft Genome Sequence and Secondary Metabolite Biosynthetic Potential of the Lysobacter niastensis Type strain DSM 18481.</title>
        <authorList>
            <person name="Turrini P."/>
            <person name="Artuso I."/>
            <person name="Tescari M."/>
            <person name="Lugli G.A."/>
            <person name="Frangipani E."/>
            <person name="Ventura M."/>
            <person name="Visca P."/>
        </authorList>
    </citation>
    <scope>NUCLEOTIDE SEQUENCE [LARGE SCALE GENOMIC DNA]</scope>
    <source>
        <strain evidence="3 4">DSM 18481</strain>
    </source>
</reference>
<dbReference type="InterPro" id="IPR002048">
    <property type="entry name" value="EF_hand_dom"/>
</dbReference>
<gene>
    <name evidence="3" type="ORF">IU514_18495</name>
</gene>
<accession>A0ABS0BGF2</accession>
<dbReference type="Gene3D" id="1.10.238.10">
    <property type="entry name" value="EF-hand"/>
    <property type="match status" value="2"/>
</dbReference>
<name>A0ABS0BGF2_9GAMM</name>
<dbReference type="EMBL" id="JADLZT010000013">
    <property type="protein sequence ID" value="MBF6026024.1"/>
    <property type="molecule type" value="Genomic_DNA"/>
</dbReference>
<evidence type="ECO:0000313" key="3">
    <source>
        <dbReference type="EMBL" id="MBF6026024.1"/>
    </source>
</evidence>
<feature type="domain" description="EF-hand" evidence="2">
    <location>
        <begin position="33"/>
        <end position="50"/>
    </location>
</feature>
<dbReference type="Proteomes" id="UP001429984">
    <property type="component" value="Unassembled WGS sequence"/>
</dbReference>
<dbReference type="InterPro" id="IPR011992">
    <property type="entry name" value="EF-hand-dom_pair"/>
</dbReference>
<evidence type="ECO:0000313" key="4">
    <source>
        <dbReference type="Proteomes" id="UP001429984"/>
    </source>
</evidence>
<sequence length="142" mass="15608">MSSAPRIATLLIALCVAVPAMGHDKETAEPAEARFAFLDVNQDGVVSKYEYDSDVAFETMDGNRDKQLSAAELQSLMGGAQEDGATSASERIVIADLDRDGQLNEDELRRATEMRFTWLDRNRDGNLDVAELRSGFGVRVRP</sequence>
<keyword evidence="1" id="KW-0732">Signal</keyword>
<dbReference type="PROSITE" id="PS00018">
    <property type="entry name" value="EF_HAND_1"/>
    <property type="match status" value="3"/>
</dbReference>
<feature type="domain" description="EF-hand" evidence="2">
    <location>
        <begin position="95"/>
        <end position="110"/>
    </location>
</feature>
<feature type="chain" id="PRO_5045873366" description="EF-hand domain-containing protein" evidence="1">
    <location>
        <begin position="23"/>
        <end position="142"/>
    </location>
</feature>
<dbReference type="SUPFAM" id="SSF47473">
    <property type="entry name" value="EF-hand"/>
    <property type="match status" value="1"/>
</dbReference>
<dbReference type="RefSeq" id="WP_194932623.1">
    <property type="nucleotide sequence ID" value="NZ_JADLZT010000013.1"/>
</dbReference>
<evidence type="ECO:0000256" key="1">
    <source>
        <dbReference type="SAM" id="SignalP"/>
    </source>
</evidence>
<protein>
    <recommendedName>
        <fullName evidence="2">EF-hand domain-containing protein</fullName>
    </recommendedName>
</protein>
<comment type="caution">
    <text evidence="3">The sequence shown here is derived from an EMBL/GenBank/DDBJ whole genome shotgun (WGS) entry which is preliminary data.</text>
</comment>
<dbReference type="InterPro" id="IPR018247">
    <property type="entry name" value="EF_Hand_1_Ca_BS"/>
</dbReference>
<organism evidence="3 4">
    <name type="scientific">Lysobacter niastensis</name>
    <dbReference type="NCBI Taxonomy" id="380629"/>
    <lineage>
        <taxon>Bacteria</taxon>
        <taxon>Pseudomonadati</taxon>
        <taxon>Pseudomonadota</taxon>
        <taxon>Gammaproteobacteria</taxon>
        <taxon>Lysobacterales</taxon>
        <taxon>Lysobacteraceae</taxon>
        <taxon>Lysobacter</taxon>
    </lineage>
</organism>
<feature type="domain" description="EF-hand" evidence="2">
    <location>
        <begin position="119"/>
        <end position="134"/>
    </location>
</feature>